<sequence length="840" mass="97086">MKGRCWNINGNMYYSPNSDRQPMMPPQDESPVTFMPCVSRAADFEKPHWWKKETEWLGFVPTRPVPYSGVWFETLANLPRWIYQVQDGYALPGPISTQWLTIDKLIWEIVEVLGRRNKLEYLRPFFPYRWNYSANHPTQEVAMDHIEAGRDWFGIWIGLLFWMTRKIPESEVFVEGLLPPIWFQQVVQTKNNQAVLDSIRVAPLLQRFWNINRIGLWLRHPNDKRLQPPAQWFIDQGVPVWYRWGDREKASNRRGSFELIGPTDEEYQAATICPTMSQFTPGSSQPNTELSSAANAPQIIPDKGKRVATVFRLPSESGCSIWEPFFQAQERAHERKRAQETPLEWQRREQREKKPPTTSAPVYVWDWDFDSKFVREAVLKSDREETLEQFSTDEKRYDPYYNEWDCCHEFGPDDESDTDSMEVEYIDVQRPAAHIVEMANTDEDPPSEIGASILPLSKTGAELSTIESEVQYEVLKILSDHFGFVPPVPHPSSFIDFTSNSDFRSLLSALGTHGVNSSNAFFKTPIGKQCAVFFRSFTAKSDKKPNSDLWDLSMDNRQTLCFSKRLSSIRTVKNKAETLYMFDLGSSSTVPWKLTVSSASTALYVCRLFDGMSEEELAWELVQNGICFHTLQRRDTLDQAPMEKLAATMVPMRLSGHVFDKRDHDFYEKQCQSFFSLRRSRAALLRGGYLWHIASKYISLAEALRGPWGIRGAANEMFIAEDGNGIEYIDDDLTDNELEVLCGVYRTFTGVGMDVAKLSWYPLAFEGSGEDFGRWTPRNEIEWKKRNDMILNKDVDVGLRSPMGIRKWRDRLHGFKDGRQAKKRLEELSRKFLEDEAGSV</sequence>
<keyword evidence="3" id="KW-1185">Reference proteome</keyword>
<evidence type="ECO:0000256" key="1">
    <source>
        <dbReference type="SAM" id="MobiDB-lite"/>
    </source>
</evidence>
<evidence type="ECO:0000313" key="2">
    <source>
        <dbReference type="EMBL" id="KAF9441228.1"/>
    </source>
</evidence>
<dbReference type="EMBL" id="MU152003">
    <property type="protein sequence ID" value="KAF9441228.1"/>
    <property type="molecule type" value="Genomic_DNA"/>
</dbReference>
<proteinExistence type="predicted"/>
<gene>
    <name evidence="2" type="ORF">P691DRAFT_684646</name>
</gene>
<accession>A0A9P5WY35</accession>
<dbReference type="OrthoDB" id="3270336at2759"/>
<dbReference type="Proteomes" id="UP000807342">
    <property type="component" value="Unassembled WGS sequence"/>
</dbReference>
<feature type="compositionally biased region" description="Basic and acidic residues" evidence="1">
    <location>
        <begin position="332"/>
        <end position="355"/>
    </location>
</feature>
<organism evidence="2 3">
    <name type="scientific">Macrolepiota fuliginosa MF-IS2</name>
    <dbReference type="NCBI Taxonomy" id="1400762"/>
    <lineage>
        <taxon>Eukaryota</taxon>
        <taxon>Fungi</taxon>
        <taxon>Dikarya</taxon>
        <taxon>Basidiomycota</taxon>
        <taxon>Agaricomycotina</taxon>
        <taxon>Agaricomycetes</taxon>
        <taxon>Agaricomycetidae</taxon>
        <taxon>Agaricales</taxon>
        <taxon>Agaricineae</taxon>
        <taxon>Agaricaceae</taxon>
        <taxon>Macrolepiota</taxon>
    </lineage>
</organism>
<reference evidence="2" key="1">
    <citation type="submission" date="2020-11" db="EMBL/GenBank/DDBJ databases">
        <authorList>
            <consortium name="DOE Joint Genome Institute"/>
            <person name="Ahrendt S."/>
            <person name="Riley R."/>
            <person name="Andreopoulos W."/>
            <person name="Labutti K."/>
            <person name="Pangilinan J."/>
            <person name="Ruiz-Duenas F.J."/>
            <person name="Barrasa J.M."/>
            <person name="Sanchez-Garcia M."/>
            <person name="Camarero S."/>
            <person name="Miyauchi S."/>
            <person name="Serrano A."/>
            <person name="Linde D."/>
            <person name="Babiker R."/>
            <person name="Drula E."/>
            <person name="Ayuso-Fernandez I."/>
            <person name="Pacheco R."/>
            <person name="Padilla G."/>
            <person name="Ferreira P."/>
            <person name="Barriuso J."/>
            <person name="Kellner H."/>
            <person name="Castanera R."/>
            <person name="Alfaro M."/>
            <person name="Ramirez L."/>
            <person name="Pisabarro A.G."/>
            <person name="Kuo A."/>
            <person name="Tritt A."/>
            <person name="Lipzen A."/>
            <person name="He G."/>
            <person name="Yan M."/>
            <person name="Ng V."/>
            <person name="Cullen D."/>
            <person name="Martin F."/>
            <person name="Rosso M.-N."/>
            <person name="Henrissat B."/>
            <person name="Hibbett D."/>
            <person name="Martinez A.T."/>
            <person name="Grigoriev I.V."/>
        </authorList>
    </citation>
    <scope>NUCLEOTIDE SEQUENCE</scope>
    <source>
        <strain evidence="2">MF-IS2</strain>
    </source>
</reference>
<dbReference type="AlphaFoldDB" id="A0A9P5WY35"/>
<protein>
    <submittedName>
        <fullName evidence="2">Uncharacterized protein</fullName>
    </submittedName>
</protein>
<comment type="caution">
    <text evidence="2">The sequence shown here is derived from an EMBL/GenBank/DDBJ whole genome shotgun (WGS) entry which is preliminary data.</text>
</comment>
<name>A0A9P5WY35_9AGAR</name>
<evidence type="ECO:0000313" key="3">
    <source>
        <dbReference type="Proteomes" id="UP000807342"/>
    </source>
</evidence>
<feature type="region of interest" description="Disordered" evidence="1">
    <location>
        <begin position="332"/>
        <end position="358"/>
    </location>
</feature>